<evidence type="ECO:0000259" key="1">
    <source>
        <dbReference type="Pfam" id="PF26571"/>
    </source>
</evidence>
<dbReference type="Pfam" id="PF26571">
    <property type="entry name" value="VldE"/>
    <property type="match status" value="1"/>
</dbReference>
<protein>
    <recommendedName>
        <fullName evidence="1">ARB-07466-like C-terminal domain-containing protein</fullName>
    </recommendedName>
</protein>
<dbReference type="Proteomes" id="UP001597326">
    <property type="component" value="Unassembled WGS sequence"/>
</dbReference>
<name>A0ABW4RRS0_9ACTN</name>
<feature type="domain" description="ARB-07466-like C-terminal" evidence="1">
    <location>
        <begin position="12"/>
        <end position="112"/>
    </location>
</feature>
<dbReference type="EMBL" id="JBHUFZ010000002">
    <property type="protein sequence ID" value="MFD1888759.1"/>
    <property type="molecule type" value="Genomic_DNA"/>
</dbReference>
<organism evidence="2 3">
    <name type="scientific">Luteococcus peritonei</name>
    <dbReference type="NCBI Taxonomy" id="88874"/>
    <lineage>
        <taxon>Bacteria</taxon>
        <taxon>Bacillati</taxon>
        <taxon>Actinomycetota</taxon>
        <taxon>Actinomycetes</taxon>
        <taxon>Propionibacteriales</taxon>
        <taxon>Propionibacteriaceae</taxon>
        <taxon>Luteococcus</taxon>
    </lineage>
</organism>
<dbReference type="RefSeq" id="WP_343871842.1">
    <property type="nucleotide sequence ID" value="NZ_BAAAIX010000002.1"/>
</dbReference>
<gene>
    <name evidence="2" type="ORF">ACFSCS_00970</name>
</gene>
<sequence>MEQATSTSISTAGLAANAVTVLRAINASFPQVTSIGGLRQGSDAQDHATGHALDLMVSHQATGDQIAAWLQQHAQELGIKYVIWRQHIWSVQRQGEGWRAMADRGSATANHYDHVHVSVN</sequence>
<proteinExistence type="predicted"/>
<evidence type="ECO:0000313" key="2">
    <source>
        <dbReference type="EMBL" id="MFD1888759.1"/>
    </source>
</evidence>
<evidence type="ECO:0000313" key="3">
    <source>
        <dbReference type="Proteomes" id="UP001597326"/>
    </source>
</evidence>
<accession>A0ABW4RRS0</accession>
<keyword evidence="3" id="KW-1185">Reference proteome</keyword>
<reference evidence="3" key="1">
    <citation type="journal article" date="2019" name="Int. J. Syst. Evol. Microbiol.">
        <title>The Global Catalogue of Microorganisms (GCM) 10K type strain sequencing project: providing services to taxonomists for standard genome sequencing and annotation.</title>
        <authorList>
            <consortium name="The Broad Institute Genomics Platform"/>
            <consortium name="The Broad Institute Genome Sequencing Center for Infectious Disease"/>
            <person name="Wu L."/>
            <person name="Ma J."/>
        </authorList>
    </citation>
    <scope>NUCLEOTIDE SEQUENCE [LARGE SCALE GENOMIC DNA]</scope>
    <source>
        <strain evidence="3">CAIM 431</strain>
    </source>
</reference>
<comment type="caution">
    <text evidence="2">The sequence shown here is derived from an EMBL/GenBank/DDBJ whole genome shotgun (WGS) entry which is preliminary data.</text>
</comment>
<dbReference type="InterPro" id="IPR058593">
    <property type="entry name" value="ARB_07466-like_C"/>
</dbReference>